<dbReference type="RefSeq" id="WP_142874120.1">
    <property type="nucleotide sequence ID" value="NZ_CP045503.2"/>
</dbReference>
<reference evidence="2" key="1">
    <citation type="submission" date="2021-07" db="EMBL/GenBank/DDBJ databases">
        <title>Shewanella sp. YLB-07 whole genome sequence.</title>
        <authorList>
            <person name="Yu L."/>
        </authorList>
    </citation>
    <scope>NUCLEOTIDE SEQUENCE</scope>
    <source>
        <strain evidence="2">YLB-08</strain>
    </source>
</reference>
<evidence type="ECO:0000313" key="3">
    <source>
        <dbReference type="Proteomes" id="UP000316416"/>
    </source>
</evidence>
<evidence type="ECO:0000313" key="2">
    <source>
        <dbReference type="EMBL" id="QXP44859.1"/>
    </source>
</evidence>
<dbReference type="InterPro" id="IPR007053">
    <property type="entry name" value="LRAT_dom"/>
</dbReference>
<gene>
    <name evidence="2" type="ORF">FM038_25785</name>
</gene>
<dbReference type="GO" id="GO:0016746">
    <property type="term" value="F:acyltransferase activity"/>
    <property type="evidence" value="ECO:0007669"/>
    <property type="project" value="UniProtKB-KW"/>
</dbReference>
<sequence length="192" mass="21699">MALPLILLGSALGAALLANEREKRHQLEGKRLSGINPSSMKDKTIGLHPSLWQAGHKQVKPKPGAIICCFVYGVIEHTGIWLDDNTLIELHGNGLIRAVSTRRFLAGRTGSKIFVACNHTHQPLIDGEILQRAEKAIFTYREYDLFDNNCHRFVWSCLSGTEESLPSFNDLNKKLSSYFEQSIYWDEAWFNL</sequence>
<dbReference type="Pfam" id="PF04970">
    <property type="entry name" value="LRAT"/>
    <property type="match status" value="1"/>
</dbReference>
<dbReference type="Proteomes" id="UP000316416">
    <property type="component" value="Chromosome"/>
</dbReference>
<keyword evidence="2" id="KW-0808">Transferase</keyword>
<keyword evidence="2" id="KW-0012">Acyltransferase</keyword>
<evidence type="ECO:0000259" key="1">
    <source>
        <dbReference type="Pfam" id="PF04970"/>
    </source>
</evidence>
<feature type="domain" description="LRAT" evidence="1">
    <location>
        <begin position="108"/>
        <end position="161"/>
    </location>
</feature>
<keyword evidence="3" id="KW-1185">Reference proteome</keyword>
<organism evidence="2 3">
    <name type="scientific">Shewanella eurypsychrophilus</name>
    <dbReference type="NCBI Taxonomy" id="2593656"/>
    <lineage>
        <taxon>Bacteria</taxon>
        <taxon>Pseudomonadati</taxon>
        <taxon>Pseudomonadota</taxon>
        <taxon>Gammaproteobacteria</taxon>
        <taxon>Alteromonadales</taxon>
        <taxon>Shewanellaceae</taxon>
        <taxon>Shewanella</taxon>
    </lineage>
</organism>
<dbReference type="Gene3D" id="3.90.1720.10">
    <property type="entry name" value="endopeptidase domain like (from Nostoc punctiforme)"/>
    <property type="match status" value="1"/>
</dbReference>
<proteinExistence type="predicted"/>
<accession>A0ABX8S2P0</accession>
<protein>
    <submittedName>
        <fullName evidence="2">Lecithin retinol acyltransferase family protein</fullName>
    </submittedName>
</protein>
<name>A0ABX8S2P0_9GAMM</name>
<dbReference type="EMBL" id="CP045503">
    <property type="protein sequence ID" value="QXP44859.1"/>
    <property type="molecule type" value="Genomic_DNA"/>
</dbReference>